<dbReference type="InterPro" id="IPR036188">
    <property type="entry name" value="FAD/NAD-bd_sf"/>
</dbReference>
<dbReference type="PANTHER" id="PTHR42877">
    <property type="entry name" value="L-ORNITHINE N(5)-MONOOXYGENASE-RELATED"/>
    <property type="match status" value="1"/>
</dbReference>
<accession>A0AAW0RJM9</accession>
<dbReference type="Proteomes" id="UP001397290">
    <property type="component" value="Unassembled WGS sequence"/>
</dbReference>
<dbReference type="InterPro" id="IPR020946">
    <property type="entry name" value="Flavin_mOase-like"/>
</dbReference>
<dbReference type="SUPFAM" id="SSF51905">
    <property type="entry name" value="FAD/NAD(P)-binding domain"/>
    <property type="match status" value="1"/>
</dbReference>
<dbReference type="GO" id="GO:0004499">
    <property type="term" value="F:N,N-dimethylaniline monooxygenase activity"/>
    <property type="evidence" value="ECO:0007669"/>
    <property type="project" value="InterPro"/>
</dbReference>
<evidence type="ECO:0000313" key="6">
    <source>
        <dbReference type="Proteomes" id="UP001397290"/>
    </source>
</evidence>
<evidence type="ECO:0000256" key="1">
    <source>
        <dbReference type="ARBA" id="ARBA00010139"/>
    </source>
</evidence>
<keyword evidence="3" id="KW-0274">FAD</keyword>
<evidence type="ECO:0000256" key="4">
    <source>
        <dbReference type="ARBA" id="ARBA00023002"/>
    </source>
</evidence>
<evidence type="ECO:0008006" key="7">
    <source>
        <dbReference type="Google" id="ProtNLM"/>
    </source>
</evidence>
<dbReference type="Gene3D" id="3.50.50.60">
    <property type="entry name" value="FAD/NAD(P)-binding domain"/>
    <property type="match status" value="3"/>
</dbReference>
<dbReference type="GO" id="GO:0050660">
    <property type="term" value="F:flavin adenine dinucleotide binding"/>
    <property type="evidence" value="ECO:0007669"/>
    <property type="project" value="InterPro"/>
</dbReference>
<keyword evidence="4" id="KW-0560">Oxidoreductase</keyword>
<dbReference type="Pfam" id="PF00743">
    <property type="entry name" value="FMO-like"/>
    <property type="match status" value="1"/>
</dbReference>
<comment type="caution">
    <text evidence="5">The sequence shown here is derived from an EMBL/GenBank/DDBJ whole genome shotgun (WGS) entry which is preliminary data.</text>
</comment>
<name>A0AAW0RJM9_9HYPO</name>
<protein>
    <recommendedName>
        <fullName evidence="7">Monooxygenase</fullName>
    </recommendedName>
</protein>
<dbReference type="EMBL" id="JAAHCF010000687">
    <property type="protein sequence ID" value="KAK8142387.1"/>
    <property type="molecule type" value="Genomic_DNA"/>
</dbReference>
<reference evidence="5 6" key="1">
    <citation type="submission" date="2020-02" db="EMBL/GenBank/DDBJ databases">
        <title>Comparative genomics of the hypocrealean fungal genus Beauvera.</title>
        <authorList>
            <person name="Showalter D.N."/>
            <person name="Bushley K.E."/>
            <person name="Rehner S.A."/>
        </authorList>
    </citation>
    <scope>NUCLEOTIDE SEQUENCE [LARGE SCALE GENOMIC DNA]</scope>
    <source>
        <strain evidence="5 6">ARSEF4384</strain>
    </source>
</reference>
<sequence length="581" mass="66185">MAAEKDSITYSQFACIGTGFSGIGLGATLKRWYNITDVVLFERESKLGGTWHINQYPVSILPFSCATGCACDVPSPLYSFSFAPNGDWKQLFNVQADIFHYLTNISEKYGLLSKMRFNSTVERCEWNEARARWRMDIRDNTTGTVFYHECKFLFSGVGQLIQPRIPDFPGAETFKGDMFHAARWNHDVSLKDKNVIVVGNGCTADQIVPAIVKETKTLTQIVRSKHWIVKPPVMPNFRLMSFLFKRIPGLLNLMRLAIWLALENSWRAFYLTKYAASLRKAKEATTRDYMKKLAPAKYHDMLIPDFPIGCKRRIFNPGYLESLNEDNLTLMDSKILEIVPEGVRTKEGVIEADVIALATGYTTNSFLPRIEVVGRNGETAEEHWKKTNGAAAYNAILMSGFPNFFMILGPNTVTGHTSTVFAIENAINYSLRIIKPVLDGEAVSIDCLQDAEDRWDQRIQDGLKNTVWADGICNNWYSRDAEGKQARNSSTYPFAQSDYWYRCFFPIYEDLKYTPALDRRTKRLGRYIKMAAFALALFASVKAVRTIREEGLKNIVQGYAMQAFVKYHMLRMRIQEFIGAK</sequence>
<keyword evidence="6" id="KW-1185">Reference proteome</keyword>
<keyword evidence="2" id="KW-0285">Flavoprotein</keyword>
<evidence type="ECO:0000313" key="5">
    <source>
        <dbReference type="EMBL" id="KAK8142387.1"/>
    </source>
</evidence>
<dbReference type="GO" id="GO:0050661">
    <property type="term" value="F:NADP binding"/>
    <property type="evidence" value="ECO:0007669"/>
    <property type="project" value="InterPro"/>
</dbReference>
<dbReference type="AlphaFoldDB" id="A0AAW0RJM9"/>
<organism evidence="5 6">
    <name type="scientific">Beauveria asiatica</name>
    <dbReference type="NCBI Taxonomy" id="1069075"/>
    <lineage>
        <taxon>Eukaryota</taxon>
        <taxon>Fungi</taxon>
        <taxon>Dikarya</taxon>
        <taxon>Ascomycota</taxon>
        <taxon>Pezizomycotina</taxon>
        <taxon>Sordariomycetes</taxon>
        <taxon>Hypocreomycetidae</taxon>
        <taxon>Hypocreales</taxon>
        <taxon>Cordycipitaceae</taxon>
        <taxon>Beauveria</taxon>
    </lineage>
</organism>
<proteinExistence type="inferred from homology"/>
<gene>
    <name evidence="5" type="ORF">G3M48_008840</name>
</gene>
<dbReference type="InterPro" id="IPR051209">
    <property type="entry name" value="FAD-bind_Monooxygenase_sf"/>
</dbReference>
<comment type="similarity">
    <text evidence="1">Belongs to the FAD-binding monooxygenase family.</text>
</comment>
<dbReference type="PANTHER" id="PTHR42877:SF10">
    <property type="entry name" value="L-ORNITHINE N(5)-OXYGENASE"/>
    <property type="match status" value="1"/>
</dbReference>
<evidence type="ECO:0000256" key="3">
    <source>
        <dbReference type="ARBA" id="ARBA00022827"/>
    </source>
</evidence>
<evidence type="ECO:0000256" key="2">
    <source>
        <dbReference type="ARBA" id="ARBA00022630"/>
    </source>
</evidence>